<evidence type="ECO:0008006" key="3">
    <source>
        <dbReference type="Google" id="ProtNLM"/>
    </source>
</evidence>
<dbReference type="AlphaFoldDB" id="A0A521ERW0"/>
<dbReference type="Proteomes" id="UP000319712">
    <property type="component" value="Unassembled WGS sequence"/>
</dbReference>
<dbReference type="OrthoDB" id="381560at2157"/>
<evidence type="ECO:0000313" key="1">
    <source>
        <dbReference type="EMBL" id="SMO86151.1"/>
    </source>
</evidence>
<protein>
    <recommendedName>
        <fullName evidence="3">Restriction endonuclease</fullName>
    </recommendedName>
</protein>
<accession>A0A521ERW0</accession>
<reference evidence="1 2" key="1">
    <citation type="submission" date="2017-05" db="EMBL/GenBank/DDBJ databases">
        <authorList>
            <person name="Varghese N."/>
            <person name="Submissions S."/>
        </authorList>
    </citation>
    <scope>NUCLEOTIDE SEQUENCE [LARGE SCALE GENOMIC DNA]</scope>
    <source>
        <strain evidence="1 2">DSM 19504</strain>
    </source>
</reference>
<evidence type="ECO:0000313" key="2">
    <source>
        <dbReference type="Proteomes" id="UP000319712"/>
    </source>
</evidence>
<sequence>MQLAKVNSGHWKDSHEEGFKRRYEFANYLTDNDMAAISFIDDDPFNAGILDPEAEVIENITKDELTEAYVEAGKNEGTAQNYAEQILRFRDVPVGTPIWLYVGRNMVYSLGKVTGEYEMNWDSDCMDEFGYPHHREVKWAETPRRFNRKHFLPEDLQNWLAMRQSVRTYEVEPGTDVQKFLQLAYGVGESMSGLSEIELQTALY</sequence>
<name>A0A521ERW0_9EURY</name>
<dbReference type="RefSeq" id="WP_142987597.1">
    <property type="nucleotide sequence ID" value="NZ_FXTD01000012.1"/>
</dbReference>
<dbReference type="EMBL" id="FXTD01000012">
    <property type="protein sequence ID" value="SMO86151.1"/>
    <property type="molecule type" value="Genomic_DNA"/>
</dbReference>
<keyword evidence="2" id="KW-1185">Reference proteome</keyword>
<proteinExistence type="predicted"/>
<organism evidence="1 2">
    <name type="scientific">Halorubrum cibi</name>
    <dbReference type="NCBI Taxonomy" id="413815"/>
    <lineage>
        <taxon>Archaea</taxon>
        <taxon>Methanobacteriati</taxon>
        <taxon>Methanobacteriota</taxon>
        <taxon>Stenosarchaea group</taxon>
        <taxon>Halobacteria</taxon>
        <taxon>Halobacteriales</taxon>
        <taxon>Haloferacaceae</taxon>
        <taxon>Halorubrum</taxon>
    </lineage>
</organism>
<gene>
    <name evidence="1" type="ORF">SAMN06264867_11225</name>
</gene>